<dbReference type="STRING" id="1032480.MLP_46350"/>
<keyword evidence="2" id="KW-1185">Reference proteome</keyword>
<dbReference type="RefSeq" id="WP_013865480.1">
    <property type="nucleotide sequence ID" value="NC_015635.1"/>
</dbReference>
<proteinExistence type="predicted"/>
<dbReference type="AlphaFoldDB" id="F5XEA1"/>
<protein>
    <submittedName>
        <fullName evidence="1">Uncharacterized protein</fullName>
    </submittedName>
</protein>
<name>F5XEA1_MICPN</name>
<dbReference type="KEGG" id="mph:MLP_46350"/>
<dbReference type="EMBL" id="AP012204">
    <property type="protein sequence ID" value="BAK37649.1"/>
    <property type="molecule type" value="Genomic_DNA"/>
</dbReference>
<evidence type="ECO:0000313" key="2">
    <source>
        <dbReference type="Proteomes" id="UP000007947"/>
    </source>
</evidence>
<organism evidence="1 2">
    <name type="scientific">Microlunatus phosphovorus (strain ATCC 700054 / DSM 10555 / JCM 9379 / NBRC 101784 / NCIMB 13414 / VKM Ac-1990 / NM-1)</name>
    <dbReference type="NCBI Taxonomy" id="1032480"/>
    <lineage>
        <taxon>Bacteria</taxon>
        <taxon>Bacillati</taxon>
        <taxon>Actinomycetota</taxon>
        <taxon>Actinomycetes</taxon>
        <taxon>Propionibacteriales</taxon>
        <taxon>Propionibacteriaceae</taxon>
        <taxon>Microlunatus</taxon>
    </lineage>
</organism>
<gene>
    <name evidence="1" type="ordered locus">MLP_46350</name>
</gene>
<accession>F5XEA1</accession>
<dbReference type="Proteomes" id="UP000007947">
    <property type="component" value="Chromosome"/>
</dbReference>
<dbReference type="HOGENOM" id="CLU_2143000_0_0_11"/>
<evidence type="ECO:0000313" key="1">
    <source>
        <dbReference type="EMBL" id="BAK37649.1"/>
    </source>
</evidence>
<reference evidence="1 2" key="1">
    <citation type="submission" date="2011-05" db="EMBL/GenBank/DDBJ databases">
        <title>Whole genome sequence of Microlunatus phosphovorus NM-1.</title>
        <authorList>
            <person name="Hosoyama A."/>
            <person name="Sasaki K."/>
            <person name="Harada T."/>
            <person name="Igarashi R."/>
            <person name="Kawakoshi A."/>
            <person name="Sasagawa M."/>
            <person name="Fukada J."/>
            <person name="Nakamura S."/>
            <person name="Katano Y."/>
            <person name="Hanada S."/>
            <person name="Kamagata Y."/>
            <person name="Nakamura N."/>
            <person name="Yamazaki S."/>
            <person name="Fujita N."/>
        </authorList>
    </citation>
    <scope>NUCLEOTIDE SEQUENCE [LARGE SCALE GENOMIC DNA]</scope>
    <source>
        <strain evidence="2">ATCC 700054 / DSM 10555 / JCM 9379 / NBRC 101784 / NCIMB 13414 / VKM Ac-1990 / NM-1</strain>
    </source>
</reference>
<sequence>MPAPTELDGSAWSMRVRESAELVAVADRVAAVGLGNGDNVELLAGGALLPGTERSPLAGPGGVVRASWGRLDVPIRLDDPDTLGTRYRQLTVTRQTPKTRSLRIVAGCIDPV</sequence>